<keyword evidence="3" id="KW-1185">Reference proteome</keyword>
<dbReference type="AlphaFoldDB" id="A0A0X8JDK4"/>
<dbReference type="Proteomes" id="UP000065220">
    <property type="component" value="Chromosome"/>
</dbReference>
<feature type="compositionally biased region" description="Basic and acidic residues" evidence="1">
    <location>
        <begin position="33"/>
        <end position="42"/>
    </location>
</feature>
<evidence type="ECO:0008006" key="4">
    <source>
        <dbReference type="Google" id="ProtNLM"/>
    </source>
</evidence>
<dbReference type="KEGG" id="ard:AXF14_04105"/>
<proteinExistence type="predicted"/>
<dbReference type="Gene3D" id="3.40.50.2000">
    <property type="entry name" value="Glycogen Phosphorylase B"/>
    <property type="match status" value="2"/>
</dbReference>
<evidence type="ECO:0000313" key="2">
    <source>
        <dbReference type="EMBL" id="AMD86925.1"/>
    </source>
</evidence>
<feature type="region of interest" description="Disordered" evidence="1">
    <location>
        <begin position="26"/>
        <end position="47"/>
    </location>
</feature>
<protein>
    <recommendedName>
        <fullName evidence="4">Glycosyltransferase subfamily 4-like N-terminal domain-containing protein</fullName>
    </recommendedName>
</protein>
<organism evidence="2 3">
    <name type="scientific">Actinomyces radicidentis</name>
    <dbReference type="NCBI Taxonomy" id="111015"/>
    <lineage>
        <taxon>Bacteria</taxon>
        <taxon>Bacillati</taxon>
        <taxon>Actinomycetota</taxon>
        <taxon>Actinomycetes</taxon>
        <taxon>Actinomycetales</taxon>
        <taxon>Actinomycetaceae</taxon>
        <taxon>Actinomyces</taxon>
    </lineage>
</organism>
<gene>
    <name evidence="2" type="ORF">AXF14_04105</name>
</gene>
<dbReference type="OrthoDB" id="3287135at2"/>
<evidence type="ECO:0000313" key="3">
    <source>
        <dbReference type="Proteomes" id="UP000065220"/>
    </source>
</evidence>
<reference evidence="3" key="1">
    <citation type="submission" date="2016-02" db="EMBL/GenBank/DDBJ databases">
        <authorList>
            <person name="Holder M.E."/>
            <person name="Ajami N.J."/>
            <person name="Petrosino J.F."/>
        </authorList>
    </citation>
    <scope>NUCLEOTIDE SEQUENCE [LARGE SCALE GENOMIC DNA]</scope>
    <source>
        <strain evidence="3">CCUG 36733</strain>
    </source>
</reference>
<name>A0A0X8JDK4_ACTRD</name>
<dbReference type="SUPFAM" id="SSF53756">
    <property type="entry name" value="UDP-Glycosyltransferase/glycogen phosphorylase"/>
    <property type="match status" value="1"/>
</dbReference>
<sequence length="361" mass="40250">MDQIRVASVPHSQVYIRHCGPVPGDPVPFVRLSDPRPRRGDGTEQSGWWPPAMLEEGWIDEHADDFDLMHVHFGFDALTPEDLQRVVGDLRRNGKPLVYTVHDLSNPHHTDPSAHDAALDVLVPSADALVTLTPGAASVVRERWGRDALVLPHPHVVGLDKLRVRQQEPRRRTGPLRFGLHLKSLRPNMAALPVVEALVRAIDRLDQPAVLQVNTHPEVVEDGDRRQPELAGRLRELAATGSLDLQVHPYFDEDELWDYLQGLDASVLPYRWGTHSGWQEACADLGTAVIAPDCGFYAQQRPVHSYHLDREGLDEESLAAAVAEVARTAPGANRISVDDRIAERRRVAQAHADLYRGLLDR</sequence>
<dbReference type="STRING" id="111015.AXF14_04105"/>
<dbReference type="EMBL" id="CP014228">
    <property type="protein sequence ID" value="AMD86925.1"/>
    <property type="molecule type" value="Genomic_DNA"/>
</dbReference>
<evidence type="ECO:0000256" key="1">
    <source>
        <dbReference type="SAM" id="MobiDB-lite"/>
    </source>
</evidence>
<accession>A0A0X8JDK4</accession>
<dbReference type="RefSeq" id="WP_067941060.1">
    <property type="nucleotide sequence ID" value="NZ_CP014228.1"/>
</dbReference>